<keyword evidence="4" id="KW-1185">Reference proteome</keyword>
<dbReference type="Proteomes" id="UP001189429">
    <property type="component" value="Unassembled WGS sequence"/>
</dbReference>
<dbReference type="EMBL" id="CAUYUJ010018182">
    <property type="protein sequence ID" value="CAK0881435.1"/>
    <property type="molecule type" value="Genomic_DNA"/>
</dbReference>
<feature type="region of interest" description="Disordered" evidence="1">
    <location>
        <begin position="1"/>
        <end position="26"/>
    </location>
</feature>
<feature type="transmembrane region" description="Helical" evidence="2">
    <location>
        <begin position="565"/>
        <end position="588"/>
    </location>
</feature>
<keyword evidence="2" id="KW-0812">Transmembrane</keyword>
<keyword evidence="2" id="KW-0472">Membrane</keyword>
<feature type="region of interest" description="Disordered" evidence="1">
    <location>
        <begin position="134"/>
        <end position="160"/>
    </location>
</feature>
<feature type="compositionally biased region" description="Basic and acidic residues" evidence="1">
    <location>
        <begin position="603"/>
        <end position="618"/>
    </location>
</feature>
<name>A0ABN9W837_9DINO</name>
<feature type="transmembrane region" description="Helical" evidence="2">
    <location>
        <begin position="513"/>
        <end position="539"/>
    </location>
</feature>
<feature type="compositionally biased region" description="Polar residues" evidence="1">
    <location>
        <begin position="17"/>
        <end position="26"/>
    </location>
</feature>
<feature type="compositionally biased region" description="Low complexity" evidence="1">
    <location>
        <begin position="619"/>
        <end position="628"/>
    </location>
</feature>
<evidence type="ECO:0000313" key="4">
    <source>
        <dbReference type="Proteomes" id="UP001189429"/>
    </source>
</evidence>
<sequence>MTASQEVVIARRLPEPTSATSPQTSSMDTAKKWAAWSSHWTSTHTSKRVMVGMLHGARHARSPYSDATRHSDESVTGTVIDEIGSANPGYYSKVFTSSTFATGTQIMMCEGRDNSICAITVDYIKIYGSTAPTPAPTLLPTPTPTLLPTPAPTSPPTPPPTSTVITPALTDYTAFDEAGGSSNWAISGSLFTETSNIHGGWYCSADQLGTINFASVAASDYEWSVDAASADNDAVGLVWRVADTNNFYKYSHTNDGGGCRTVYLMGVAGRPSAQAPPAVRGGRRRVGTADPRRQSSRRHHGRAAGPEAQAREVVTASECCLLRYVSSAGHPARVVSLLLLLRVLLAPSSTSPSVLGPISLVLPLLFFLCHRPEPLWGPRCSRSFGLRPESFRLLARPRFLWGATQPAPDAMVIPLPPGIMPPNLEGPWPPELEGAAWKLKVCVLLALANVPLKLVIGIAVKSYFNLDISIIGMVFQVLLYQVPLVLCGVLMLKNDRTIAPIYQWLSQKMLPDYWRGLGDLGFLMPFVVFNGISLFMGLLNEQGLATFISEVFQAGTWSDPTAGSLMLASLLDLILGWVVQGCSTYIGWGAYKHRAAGAGTRQRLTDRRRVAGAEDRPRPGALARPAAASRRRQCRRSGGRVPAVRRPGADAGLEVMAAPQASKAA</sequence>
<comment type="caution">
    <text evidence="3">The sequence shown here is derived from an EMBL/GenBank/DDBJ whole genome shotgun (WGS) entry which is preliminary data.</text>
</comment>
<evidence type="ECO:0000256" key="2">
    <source>
        <dbReference type="SAM" id="Phobius"/>
    </source>
</evidence>
<keyword evidence="2" id="KW-1133">Transmembrane helix</keyword>
<feature type="region of interest" description="Disordered" evidence="1">
    <location>
        <begin position="272"/>
        <end position="308"/>
    </location>
</feature>
<gene>
    <name evidence="3" type="ORF">PCOR1329_LOCUS64277</name>
</gene>
<reference evidence="3" key="1">
    <citation type="submission" date="2023-10" db="EMBL/GenBank/DDBJ databases">
        <authorList>
            <person name="Chen Y."/>
            <person name="Shah S."/>
            <person name="Dougan E. K."/>
            <person name="Thang M."/>
            <person name="Chan C."/>
        </authorList>
    </citation>
    <scope>NUCLEOTIDE SEQUENCE [LARGE SCALE GENOMIC DNA]</scope>
</reference>
<feature type="compositionally biased region" description="Basic residues" evidence="1">
    <location>
        <begin position="629"/>
        <end position="638"/>
    </location>
</feature>
<feature type="region of interest" description="Disordered" evidence="1">
    <location>
        <begin position="602"/>
        <end position="665"/>
    </location>
</feature>
<accession>A0ABN9W837</accession>
<protein>
    <submittedName>
        <fullName evidence="3">Uncharacterized protein</fullName>
    </submittedName>
</protein>
<feature type="transmembrane region" description="Helical" evidence="2">
    <location>
        <begin position="470"/>
        <end position="492"/>
    </location>
</feature>
<evidence type="ECO:0000256" key="1">
    <source>
        <dbReference type="SAM" id="MobiDB-lite"/>
    </source>
</evidence>
<evidence type="ECO:0000313" key="3">
    <source>
        <dbReference type="EMBL" id="CAK0881435.1"/>
    </source>
</evidence>
<proteinExistence type="predicted"/>
<organism evidence="3 4">
    <name type="scientific">Prorocentrum cordatum</name>
    <dbReference type="NCBI Taxonomy" id="2364126"/>
    <lineage>
        <taxon>Eukaryota</taxon>
        <taxon>Sar</taxon>
        <taxon>Alveolata</taxon>
        <taxon>Dinophyceae</taxon>
        <taxon>Prorocentrales</taxon>
        <taxon>Prorocentraceae</taxon>
        <taxon>Prorocentrum</taxon>
    </lineage>
</organism>